<organism evidence="2 3">
    <name type="scientific">Tritrichomonas musculus</name>
    <dbReference type="NCBI Taxonomy" id="1915356"/>
    <lineage>
        <taxon>Eukaryota</taxon>
        <taxon>Metamonada</taxon>
        <taxon>Parabasalia</taxon>
        <taxon>Tritrichomonadida</taxon>
        <taxon>Tritrichomonadidae</taxon>
        <taxon>Tritrichomonas</taxon>
    </lineage>
</organism>
<feature type="transmembrane region" description="Helical" evidence="1">
    <location>
        <begin position="152"/>
        <end position="169"/>
    </location>
</feature>
<proteinExistence type="predicted"/>
<keyword evidence="1" id="KW-0812">Transmembrane</keyword>
<protein>
    <recommendedName>
        <fullName evidence="4">Glycosyltransferase RgtA/B/C/D-like domain-containing protein</fullName>
    </recommendedName>
</protein>
<feature type="transmembrane region" description="Helical" evidence="1">
    <location>
        <begin position="344"/>
        <end position="362"/>
    </location>
</feature>
<feature type="transmembrane region" description="Helical" evidence="1">
    <location>
        <begin position="123"/>
        <end position="145"/>
    </location>
</feature>
<feature type="transmembrane region" description="Helical" evidence="1">
    <location>
        <begin position="236"/>
        <end position="255"/>
    </location>
</feature>
<keyword evidence="1" id="KW-0472">Membrane</keyword>
<reference evidence="2 3" key="1">
    <citation type="submission" date="2024-04" db="EMBL/GenBank/DDBJ databases">
        <title>Tritrichomonas musculus Genome.</title>
        <authorList>
            <person name="Alves-Ferreira E."/>
            <person name="Grigg M."/>
            <person name="Lorenzi H."/>
            <person name="Galac M."/>
        </authorList>
    </citation>
    <scope>NUCLEOTIDE SEQUENCE [LARGE SCALE GENOMIC DNA]</scope>
    <source>
        <strain evidence="2 3">EAF2021</strain>
    </source>
</reference>
<gene>
    <name evidence="2" type="ORF">M9Y10_004903</name>
</gene>
<evidence type="ECO:0000313" key="2">
    <source>
        <dbReference type="EMBL" id="KAK8878139.1"/>
    </source>
</evidence>
<accession>A0ABR2JK06</accession>
<evidence type="ECO:0000313" key="3">
    <source>
        <dbReference type="Proteomes" id="UP001470230"/>
    </source>
</evidence>
<feature type="transmembrane region" description="Helical" evidence="1">
    <location>
        <begin position="175"/>
        <end position="197"/>
    </location>
</feature>
<feature type="transmembrane region" description="Helical" evidence="1">
    <location>
        <begin position="295"/>
        <end position="314"/>
    </location>
</feature>
<feature type="transmembrane region" description="Helical" evidence="1">
    <location>
        <begin position="320"/>
        <end position="337"/>
    </location>
</feature>
<name>A0ABR2JK06_9EUKA</name>
<evidence type="ECO:0008006" key="4">
    <source>
        <dbReference type="Google" id="ProtNLM"/>
    </source>
</evidence>
<comment type="caution">
    <text evidence="2">The sequence shown here is derived from an EMBL/GenBank/DDBJ whole genome shotgun (WGS) entry which is preliminary data.</text>
</comment>
<feature type="transmembrane region" description="Helical" evidence="1">
    <location>
        <begin position="209"/>
        <end position="230"/>
    </location>
</feature>
<keyword evidence="1" id="KW-1133">Transmembrane helix</keyword>
<sequence length="410" mass="47531">MNDINLTPKEDRRKQTILERYLPNLEPVSSIPQNFWRLDSKDLINIGLMAAFIIIIWILSFLQYGSLSVISYWDGPNYIYAGICLYNVPPDNLWTRSFRYPPSYFACHLPGFPLAIRFFSTLVFNHFALGAHIAILFISCLLIYIFRRLLTIYNCVSDPAFTSLLLIFFPLRFTIYHSVCASEPLFVLYVSLAFIFLKTNQMLPLCLSICGACITRIEGLSILGTIGLCYLLRLDIIRAFIVGLCIVAPFSIVLLHKVKFNDWLAYIHFNQNSQGLVRLSPFFEIINHFRYNDELIYSNSCIYLFCPFIIGTFMLYTVSIPFAIFSTVYVLFVSMVFHMDIFRYAIPGFVFALFVGFDPIISSPHFKKVFWCFIPFYTLYLFKMIPEQIHSNSAPPWFTNIVLQSPVSYH</sequence>
<keyword evidence="3" id="KW-1185">Reference proteome</keyword>
<evidence type="ECO:0000256" key="1">
    <source>
        <dbReference type="SAM" id="Phobius"/>
    </source>
</evidence>
<dbReference type="Proteomes" id="UP001470230">
    <property type="component" value="Unassembled WGS sequence"/>
</dbReference>
<feature type="transmembrane region" description="Helical" evidence="1">
    <location>
        <begin position="43"/>
        <end position="64"/>
    </location>
</feature>
<dbReference type="EMBL" id="JAPFFF010000011">
    <property type="protein sequence ID" value="KAK8878139.1"/>
    <property type="molecule type" value="Genomic_DNA"/>
</dbReference>